<keyword evidence="2" id="KW-1185">Reference proteome</keyword>
<feature type="non-terminal residue" evidence="1">
    <location>
        <position position="1"/>
    </location>
</feature>
<evidence type="ECO:0000313" key="1">
    <source>
        <dbReference type="EMBL" id="KAF0706501.1"/>
    </source>
</evidence>
<dbReference type="AlphaFoldDB" id="A0A6G0VR75"/>
<sequence length="389" mass="44997">SHSVQPSNSIHKLPFDAFRVYNKQIHHFQNNKPEIETKKRQWISYNLASQHFYCCICMAFSTDQSNYYQNTTLSYKITWKVLSEKVKKQQLENNFKTGRRIRITFLSKNTVNKLILLMSSKVKETISTQLSSVKHFSLEIDSTQDVAVIDQLCICLRYVFNGKAEERVLALIPLDSGTGVHQFTKIKEVLVNNNIDIQHLISVSFDGAANMSGHYNGVRAFIQEEIPQTMPQNAASNRSYKRTNLWKGLLSNKIGPERLRKLQKVGDTCWNSKDAALQAIFHGFYEHHNKRDRFAILLEVLHTLGYDTSTDSDTRSEARDLLVKWCSFETIMTVWIFLNIFCITTPISKYLQSKGLNYLSAWNQIIKRKRKIKMMPGETSKDEKSNFDS</sequence>
<comment type="caution">
    <text evidence="1">The sequence shown here is derived from an EMBL/GenBank/DDBJ whole genome shotgun (WGS) entry which is preliminary data.</text>
</comment>
<name>A0A6G0VR75_APHCR</name>
<organism evidence="1 2">
    <name type="scientific">Aphis craccivora</name>
    <name type="common">Cowpea aphid</name>
    <dbReference type="NCBI Taxonomy" id="307492"/>
    <lineage>
        <taxon>Eukaryota</taxon>
        <taxon>Metazoa</taxon>
        <taxon>Ecdysozoa</taxon>
        <taxon>Arthropoda</taxon>
        <taxon>Hexapoda</taxon>
        <taxon>Insecta</taxon>
        <taxon>Pterygota</taxon>
        <taxon>Neoptera</taxon>
        <taxon>Paraneoptera</taxon>
        <taxon>Hemiptera</taxon>
        <taxon>Sternorrhyncha</taxon>
        <taxon>Aphidomorpha</taxon>
        <taxon>Aphidoidea</taxon>
        <taxon>Aphididae</taxon>
        <taxon>Aphidini</taxon>
        <taxon>Aphis</taxon>
        <taxon>Aphis</taxon>
    </lineage>
</organism>
<reference evidence="1 2" key="1">
    <citation type="submission" date="2019-08" db="EMBL/GenBank/DDBJ databases">
        <title>Whole genome of Aphis craccivora.</title>
        <authorList>
            <person name="Voronova N.V."/>
            <person name="Shulinski R.S."/>
            <person name="Bandarenka Y.V."/>
            <person name="Zhorov D.G."/>
            <person name="Warner D."/>
        </authorList>
    </citation>
    <scope>NUCLEOTIDE SEQUENCE [LARGE SCALE GENOMIC DNA]</scope>
    <source>
        <strain evidence="1">180601</strain>
        <tissue evidence="1">Whole Body</tissue>
    </source>
</reference>
<gene>
    <name evidence="1" type="ORF">FWK35_00034615</name>
</gene>
<proteinExistence type="predicted"/>
<dbReference type="Proteomes" id="UP000478052">
    <property type="component" value="Unassembled WGS sequence"/>
</dbReference>
<dbReference type="PANTHER" id="PTHR45749">
    <property type="match status" value="1"/>
</dbReference>
<dbReference type="PANTHER" id="PTHR45749:SF21">
    <property type="entry name" value="DUF4371 DOMAIN-CONTAINING PROTEIN"/>
    <property type="match status" value="1"/>
</dbReference>
<evidence type="ECO:0000313" key="2">
    <source>
        <dbReference type="Proteomes" id="UP000478052"/>
    </source>
</evidence>
<protein>
    <submittedName>
        <fullName evidence="1">Uncharacterized protein</fullName>
    </submittedName>
</protein>
<dbReference type="OrthoDB" id="6773135at2759"/>
<accession>A0A6G0VR75</accession>
<dbReference type="EMBL" id="VUJU01012892">
    <property type="protein sequence ID" value="KAF0706501.1"/>
    <property type="molecule type" value="Genomic_DNA"/>
</dbReference>